<dbReference type="InterPro" id="IPR036322">
    <property type="entry name" value="WD40_repeat_dom_sf"/>
</dbReference>
<dbReference type="AlphaFoldDB" id="A0A8E2B477"/>
<feature type="repeat" description="WD" evidence="3">
    <location>
        <begin position="491"/>
        <end position="530"/>
    </location>
</feature>
<feature type="repeat" description="WD" evidence="3">
    <location>
        <begin position="244"/>
        <end position="289"/>
    </location>
</feature>
<dbReference type="InterPro" id="IPR001680">
    <property type="entry name" value="WD40_rpt"/>
</dbReference>
<dbReference type="Pfam" id="PF00400">
    <property type="entry name" value="WD40"/>
    <property type="match status" value="7"/>
</dbReference>
<organism evidence="5 6">
    <name type="scientific">Obba rivulosa</name>
    <dbReference type="NCBI Taxonomy" id="1052685"/>
    <lineage>
        <taxon>Eukaryota</taxon>
        <taxon>Fungi</taxon>
        <taxon>Dikarya</taxon>
        <taxon>Basidiomycota</taxon>
        <taxon>Agaricomycotina</taxon>
        <taxon>Agaricomycetes</taxon>
        <taxon>Polyporales</taxon>
        <taxon>Gelatoporiaceae</taxon>
        <taxon>Obba</taxon>
    </lineage>
</organism>
<dbReference type="PROSITE" id="PS50294">
    <property type="entry name" value="WD_REPEATS_REGION"/>
    <property type="match status" value="2"/>
</dbReference>
<evidence type="ECO:0000313" key="5">
    <source>
        <dbReference type="EMBL" id="OCH92092.1"/>
    </source>
</evidence>
<keyword evidence="2" id="KW-0677">Repeat</keyword>
<keyword evidence="1 3" id="KW-0853">WD repeat</keyword>
<dbReference type="InterPro" id="IPR015943">
    <property type="entry name" value="WD40/YVTN_repeat-like_dom_sf"/>
</dbReference>
<keyword evidence="6" id="KW-1185">Reference proteome</keyword>
<evidence type="ECO:0000256" key="3">
    <source>
        <dbReference type="PROSITE-ProRule" id="PRU00221"/>
    </source>
</evidence>
<feature type="domain" description="F-box" evidence="4">
    <location>
        <begin position="51"/>
        <end position="97"/>
    </location>
</feature>
<dbReference type="PROSITE" id="PS00678">
    <property type="entry name" value="WD_REPEATS_1"/>
    <property type="match status" value="3"/>
</dbReference>
<proteinExistence type="predicted"/>
<dbReference type="InterPro" id="IPR036047">
    <property type="entry name" value="F-box-like_dom_sf"/>
</dbReference>
<dbReference type="Pfam" id="PF12937">
    <property type="entry name" value="F-box-like"/>
    <property type="match status" value="1"/>
</dbReference>
<evidence type="ECO:0000256" key="2">
    <source>
        <dbReference type="ARBA" id="ARBA00022737"/>
    </source>
</evidence>
<dbReference type="InterPro" id="IPR020472">
    <property type="entry name" value="WD40_PAC1"/>
</dbReference>
<dbReference type="SMART" id="SM00320">
    <property type="entry name" value="WD40"/>
    <property type="match status" value="7"/>
</dbReference>
<gene>
    <name evidence="5" type="ORF">OBBRIDRAFT_791609</name>
</gene>
<dbReference type="SMART" id="SM00256">
    <property type="entry name" value="FBOX"/>
    <property type="match status" value="1"/>
</dbReference>
<dbReference type="PROSITE" id="PS50181">
    <property type="entry name" value="FBOX"/>
    <property type="match status" value="1"/>
</dbReference>
<reference evidence="5 6" key="1">
    <citation type="submission" date="2016-07" db="EMBL/GenBank/DDBJ databases">
        <title>Draft genome of the white-rot fungus Obba rivulosa 3A-2.</title>
        <authorList>
            <consortium name="DOE Joint Genome Institute"/>
            <person name="Miettinen O."/>
            <person name="Riley R."/>
            <person name="Acob R."/>
            <person name="Barry K."/>
            <person name="Cullen D."/>
            <person name="De Vries R."/>
            <person name="Hainaut M."/>
            <person name="Hatakka A."/>
            <person name="Henrissat B."/>
            <person name="Hilden K."/>
            <person name="Kuo R."/>
            <person name="Labutti K."/>
            <person name="Lipzen A."/>
            <person name="Makela M.R."/>
            <person name="Sandor L."/>
            <person name="Spatafora J.W."/>
            <person name="Grigoriev I.V."/>
            <person name="Hibbett D.S."/>
        </authorList>
    </citation>
    <scope>NUCLEOTIDE SEQUENCE [LARGE SCALE GENOMIC DNA]</scope>
    <source>
        <strain evidence="5 6">3A-2</strain>
    </source>
</reference>
<dbReference type="Gene3D" id="2.130.10.10">
    <property type="entry name" value="YVTN repeat-like/Quinoprotein amine dehydrogenase"/>
    <property type="match status" value="2"/>
</dbReference>
<evidence type="ECO:0000259" key="4">
    <source>
        <dbReference type="PROSITE" id="PS50181"/>
    </source>
</evidence>
<dbReference type="InterPro" id="IPR001810">
    <property type="entry name" value="F-box_dom"/>
</dbReference>
<protein>
    <submittedName>
        <fullName evidence="5">WD40 repeat-like protein</fullName>
    </submittedName>
</protein>
<dbReference type="InterPro" id="IPR019775">
    <property type="entry name" value="WD40_repeat_CS"/>
</dbReference>
<dbReference type="PANTHER" id="PTHR14604">
    <property type="entry name" value="WD40 REPEAT PF20"/>
    <property type="match status" value="1"/>
</dbReference>
<feature type="repeat" description="WD" evidence="3">
    <location>
        <begin position="373"/>
        <end position="412"/>
    </location>
</feature>
<dbReference type="SUPFAM" id="SSF50978">
    <property type="entry name" value="WD40 repeat-like"/>
    <property type="match status" value="1"/>
</dbReference>
<accession>A0A8E2B477</accession>
<dbReference type="InterPro" id="IPR050995">
    <property type="entry name" value="WD-F-box_domain-protein"/>
</dbReference>
<feature type="repeat" description="WD" evidence="3">
    <location>
        <begin position="294"/>
        <end position="330"/>
    </location>
</feature>
<dbReference type="CDD" id="cd00200">
    <property type="entry name" value="WD40"/>
    <property type="match status" value="1"/>
</dbReference>
<feature type="repeat" description="WD" evidence="3">
    <location>
        <begin position="331"/>
        <end position="362"/>
    </location>
</feature>
<evidence type="ECO:0000256" key="1">
    <source>
        <dbReference type="ARBA" id="ARBA00022574"/>
    </source>
</evidence>
<sequence length="574" mass="63269">MENPISALSGDPVLAYTSVRDREELAYKILASLPRSSIAVVQRRITPLLQLDVVGLLPDEVALLVFSYLPYQSLLTCCLVSRRWRALADDQSLWKNLCAARGWRWKTPMNPFRIPDTQNCDYYDDSDDEGMGDEEDSMEAVQHMLLPDDIDHSPFRVRSSSPDTPSTPATAVQSQSLYIPGGAHDYSGTASQHISACVSNSSIWPSSSLMKPDYKLLHQTHIRLRNRMLSASCTLSSLQTRGSSNGHTNTIYCLQLYTYPETGVQVLFTGSKDHTVREWDLRTGGVVRVIDGIHESSVLSISVNNGLLASGGSDRRVAVWDLTKNELVKIIDDHLDSVLCVRFDDEGRRLVTCSKDRTVRTYLLPHIIPQQVLCDHRAAVNAVSISPTHIVSASGDRSMRLWDAETGTLLRTFENHHGRGIASIDFKPPFILSGSSDKHLRLLDISTSQGWSTSPELDTRATVPSLAPAGICESCGTGTGIADRLGTLGRQRAHEDLVRSVALNTDFVVSGSYDFTVKLWDRQTGALVADLAGGHTGRIFCVGFDCTKIVSCGEDQRICIWDFSHGIDTSFITL</sequence>
<dbReference type="EMBL" id="KV722374">
    <property type="protein sequence ID" value="OCH92092.1"/>
    <property type="molecule type" value="Genomic_DNA"/>
</dbReference>
<dbReference type="SUPFAM" id="SSF81383">
    <property type="entry name" value="F-box domain"/>
    <property type="match status" value="1"/>
</dbReference>
<dbReference type="PROSITE" id="PS50082">
    <property type="entry name" value="WD_REPEATS_2"/>
    <property type="match status" value="5"/>
</dbReference>
<dbReference type="Gene3D" id="1.20.1280.50">
    <property type="match status" value="1"/>
</dbReference>
<dbReference type="OrthoDB" id="19711at2759"/>
<dbReference type="Proteomes" id="UP000250043">
    <property type="component" value="Unassembled WGS sequence"/>
</dbReference>
<dbReference type="PRINTS" id="PR00320">
    <property type="entry name" value="GPROTEINBRPT"/>
</dbReference>
<dbReference type="PANTHER" id="PTHR14604:SF4">
    <property type="entry name" value="F-BOX DOMAIN-CONTAINING PROTEIN"/>
    <property type="match status" value="1"/>
</dbReference>
<evidence type="ECO:0000313" key="6">
    <source>
        <dbReference type="Proteomes" id="UP000250043"/>
    </source>
</evidence>
<name>A0A8E2B477_9APHY</name>